<name>A0A2P6MJZ8_ALKUR</name>
<dbReference type="AlphaFoldDB" id="A0A2P6MJZ8"/>
<accession>A0A2P6MJZ8</accession>
<protein>
    <submittedName>
        <fullName evidence="2">Uncharacterized protein</fullName>
    </submittedName>
</protein>
<feature type="region of interest" description="Disordered" evidence="1">
    <location>
        <begin position="25"/>
        <end position="60"/>
    </location>
</feature>
<keyword evidence="3" id="KW-1185">Reference proteome</keyword>
<organism evidence="2 3">
    <name type="scientific">Alkalicoccus urumqiensis</name>
    <name type="common">Bacillus urumqiensis</name>
    <dbReference type="NCBI Taxonomy" id="1548213"/>
    <lineage>
        <taxon>Bacteria</taxon>
        <taxon>Bacillati</taxon>
        <taxon>Bacillota</taxon>
        <taxon>Bacilli</taxon>
        <taxon>Bacillales</taxon>
        <taxon>Bacillaceae</taxon>
        <taxon>Alkalicoccus</taxon>
    </lineage>
</organism>
<reference evidence="2 3" key="1">
    <citation type="submission" date="2018-03" db="EMBL/GenBank/DDBJ databases">
        <title>Bacillus urumqiensis sp. nov., a moderately haloalkaliphilic bacterium isolated from a salt lake.</title>
        <authorList>
            <person name="Zhao B."/>
            <person name="Liao Z."/>
        </authorList>
    </citation>
    <scope>NUCLEOTIDE SEQUENCE [LARGE SCALE GENOMIC DNA]</scope>
    <source>
        <strain evidence="2 3">BZ-SZ-XJ18</strain>
    </source>
</reference>
<sequence length="60" mass="6414">MRRLRTTAAANRNKIGFNRTICALPDHLSPKSDQVPARSGTKNDLSGPAGGGLCTRRNGH</sequence>
<evidence type="ECO:0000313" key="2">
    <source>
        <dbReference type="EMBL" id="PRO66583.1"/>
    </source>
</evidence>
<evidence type="ECO:0000313" key="3">
    <source>
        <dbReference type="Proteomes" id="UP000243650"/>
    </source>
</evidence>
<comment type="caution">
    <text evidence="2">The sequence shown here is derived from an EMBL/GenBank/DDBJ whole genome shotgun (WGS) entry which is preliminary data.</text>
</comment>
<proteinExistence type="predicted"/>
<evidence type="ECO:0000256" key="1">
    <source>
        <dbReference type="SAM" id="MobiDB-lite"/>
    </source>
</evidence>
<dbReference type="EMBL" id="PVNS01000003">
    <property type="protein sequence ID" value="PRO66583.1"/>
    <property type="molecule type" value="Genomic_DNA"/>
</dbReference>
<gene>
    <name evidence="2" type="ORF">C6I21_04360</name>
</gene>
<dbReference type="Proteomes" id="UP000243650">
    <property type="component" value="Unassembled WGS sequence"/>
</dbReference>